<proteinExistence type="predicted"/>
<sequence length="112" mass="12102">MKKAVVNRETARANVFFLFVKEQGGDENSNTERDGTKVEIHTSDEISDSDCGYDIGEETDVGVLDVSSAFDDKFEGSSCWIGSISKGIVFGVPSTFGGTKSLVKFIIALPKK</sequence>
<gene>
    <name evidence="1" type="ORF">DY000_02000106</name>
</gene>
<reference evidence="1 2" key="1">
    <citation type="journal article" date="2020" name="BMC Genomics">
        <title>Intraspecific diversification of the crop wild relative Brassica cretica Lam. using demographic model selection.</title>
        <authorList>
            <person name="Kioukis A."/>
            <person name="Michalopoulou V.A."/>
            <person name="Briers L."/>
            <person name="Pirintsos S."/>
            <person name="Studholme D.J."/>
            <person name="Pavlidis P."/>
            <person name="Sarris P.F."/>
        </authorList>
    </citation>
    <scope>NUCLEOTIDE SEQUENCE [LARGE SCALE GENOMIC DNA]</scope>
    <source>
        <strain evidence="2">cv. PFS-1207/04</strain>
    </source>
</reference>
<keyword evidence="2" id="KW-1185">Reference proteome</keyword>
<comment type="caution">
    <text evidence="1">The sequence shown here is derived from an EMBL/GenBank/DDBJ whole genome shotgun (WGS) entry which is preliminary data.</text>
</comment>
<evidence type="ECO:0008006" key="3">
    <source>
        <dbReference type="Google" id="ProtNLM"/>
    </source>
</evidence>
<organism evidence="1 2">
    <name type="scientific">Brassica cretica</name>
    <name type="common">Mustard</name>
    <dbReference type="NCBI Taxonomy" id="69181"/>
    <lineage>
        <taxon>Eukaryota</taxon>
        <taxon>Viridiplantae</taxon>
        <taxon>Streptophyta</taxon>
        <taxon>Embryophyta</taxon>
        <taxon>Tracheophyta</taxon>
        <taxon>Spermatophyta</taxon>
        <taxon>Magnoliopsida</taxon>
        <taxon>eudicotyledons</taxon>
        <taxon>Gunneridae</taxon>
        <taxon>Pentapetalae</taxon>
        <taxon>rosids</taxon>
        <taxon>malvids</taxon>
        <taxon>Brassicales</taxon>
        <taxon>Brassicaceae</taxon>
        <taxon>Brassiceae</taxon>
        <taxon>Brassica</taxon>
    </lineage>
</organism>
<protein>
    <recommendedName>
        <fullName evidence="3">Aminotransferase class I/classII domain-containing protein</fullName>
    </recommendedName>
</protein>
<evidence type="ECO:0000313" key="2">
    <source>
        <dbReference type="Proteomes" id="UP000266723"/>
    </source>
</evidence>
<accession>A0ABQ7CG13</accession>
<dbReference type="Proteomes" id="UP000266723">
    <property type="component" value="Unassembled WGS sequence"/>
</dbReference>
<dbReference type="EMBL" id="QGKV02000832">
    <property type="protein sequence ID" value="KAF3551064.1"/>
    <property type="molecule type" value="Genomic_DNA"/>
</dbReference>
<name>A0ABQ7CG13_BRACR</name>
<evidence type="ECO:0000313" key="1">
    <source>
        <dbReference type="EMBL" id="KAF3551064.1"/>
    </source>
</evidence>